<proteinExistence type="predicted"/>
<sequence length="52" mass="6430">MLFNRRLTLQKQGVERHNIGVVYVTIAIKITNYWLRLTRFREIQHNNYWIVI</sequence>
<name>A0A1B6NWN6_9ZZZZ</name>
<evidence type="ECO:0000313" key="1">
    <source>
        <dbReference type="EMBL" id="KTF07382.1"/>
    </source>
</evidence>
<comment type="caution">
    <text evidence="1">The sequence shown here is derived from an EMBL/GenBank/DDBJ whole genome shotgun (WGS) entry which is preliminary data.</text>
</comment>
<protein>
    <submittedName>
        <fullName evidence="1">Uncharacterized protein</fullName>
    </submittedName>
</protein>
<gene>
    <name evidence="1" type="ORF">MGSAQ_001122</name>
</gene>
<dbReference type="AlphaFoldDB" id="A0A1B6NWN6"/>
<reference evidence="1" key="1">
    <citation type="submission" date="2013-11" db="EMBL/GenBank/DDBJ databases">
        <title>Microbial diversity, functional groups and degradation webs in Northern and Southern Mediterranean and Red Sea marine crude oil polluted sites.</title>
        <authorList>
            <person name="Daffonchio D."/>
            <person name="Mapelli F."/>
            <person name="Ferrer M."/>
            <person name="Richter M."/>
            <person name="Cherif A."/>
            <person name="Malkawi H.I."/>
            <person name="Yakimov M.M."/>
            <person name="Abdel-Fattah Y.R."/>
            <person name="Blaghen M."/>
            <person name="Golyshin P.N."/>
            <person name="Kalogerakis N."/>
            <person name="Boon N."/>
            <person name="Magagnini M."/>
            <person name="Fava F."/>
        </authorList>
    </citation>
    <scope>NUCLEOTIDE SEQUENCE</scope>
</reference>
<dbReference type="EMBL" id="AYSL01000575">
    <property type="protein sequence ID" value="KTF07382.1"/>
    <property type="molecule type" value="Genomic_DNA"/>
</dbReference>
<accession>A0A1B6NWN6</accession>
<organism evidence="1">
    <name type="scientific">marine sediment metagenome</name>
    <dbReference type="NCBI Taxonomy" id="412755"/>
    <lineage>
        <taxon>unclassified sequences</taxon>
        <taxon>metagenomes</taxon>
        <taxon>ecological metagenomes</taxon>
    </lineage>
</organism>